<dbReference type="GO" id="GO:0009055">
    <property type="term" value="F:electron transfer activity"/>
    <property type="evidence" value="ECO:0007669"/>
    <property type="project" value="UniProtKB-UniRule"/>
</dbReference>
<keyword evidence="3 7" id="KW-0813">Transport</keyword>
<evidence type="ECO:0000256" key="7">
    <source>
        <dbReference type="RuleBase" id="RU367037"/>
    </source>
</evidence>
<dbReference type="PANTHER" id="PTHR43717">
    <property type="entry name" value="ANAEROBIC NITRIC OXIDE REDUCTASE FLAVORUBREDOXIN"/>
    <property type="match status" value="1"/>
</dbReference>
<dbReference type="InterPro" id="IPR001226">
    <property type="entry name" value="Flavodoxin_CS"/>
</dbReference>
<comment type="similarity">
    <text evidence="2 7">Belongs to the flavodoxin family.</text>
</comment>
<reference evidence="9 10" key="1">
    <citation type="submission" date="2018-05" db="EMBL/GenBank/DDBJ databases">
        <authorList>
            <person name="Goeker M."/>
            <person name="Huntemann M."/>
            <person name="Clum A."/>
            <person name="Pillay M."/>
            <person name="Palaniappan K."/>
            <person name="Varghese N."/>
            <person name="Mikhailova N."/>
            <person name="Stamatis D."/>
            <person name="Reddy T."/>
            <person name="Daum C."/>
            <person name="Shapiro N."/>
            <person name="Ivanova N."/>
            <person name="Kyrpides N."/>
            <person name="Woyke T."/>
        </authorList>
    </citation>
    <scope>NUCLEOTIDE SEQUENCE [LARGE SCALE GENOMIC DNA]</scope>
    <source>
        <strain evidence="9 10">DSM 26524</strain>
    </source>
</reference>
<dbReference type="SUPFAM" id="SSF52218">
    <property type="entry name" value="Flavoproteins"/>
    <property type="match status" value="1"/>
</dbReference>
<feature type="domain" description="Flavodoxin-like" evidence="8">
    <location>
        <begin position="4"/>
        <end position="141"/>
    </location>
</feature>
<dbReference type="Pfam" id="PF00258">
    <property type="entry name" value="Flavodoxin_1"/>
    <property type="match status" value="1"/>
</dbReference>
<dbReference type="GO" id="GO:0016651">
    <property type="term" value="F:oxidoreductase activity, acting on NAD(P)H"/>
    <property type="evidence" value="ECO:0007669"/>
    <property type="project" value="UniProtKB-ARBA"/>
</dbReference>
<dbReference type="NCBIfam" id="TIGR01753">
    <property type="entry name" value="flav_short"/>
    <property type="match status" value="1"/>
</dbReference>
<keyword evidence="6 7" id="KW-0249">Electron transport</keyword>
<keyword evidence="4 7" id="KW-0285">Flavoprotein</keyword>
<evidence type="ECO:0000256" key="5">
    <source>
        <dbReference type="ARBA" id="ARBA00022643"/>
    </source>
</evidence>
<dbReference type="Gene3D" id="3.40.50.360">
    <property type="match status" value="1"/>
</dbReference>
<comment type="cofactor">
    <cofactor evidence="1 7">
        <name>FMN</name>
        <dbReference type="ChEBI" id="CHEBI:58210"/>
    </cofactor>
</comment>
<keyword evidence="5 7" id="KW-0288">FMN</keyword>
<dbReference type="Proteomes" id="UP000245412">
    <property type="component" value="Unassembled WGS sequence"/>
</dbReference>
<evidence type="ECO:0000256" key="6">
    <source>
        <dbReference type="ARBA" id="ARBA00022982"/>
    </source>
</evidence>
<keyword evidence="10" id="KW-1185">Reference proteome</keyword>
<dbReference type="PROSITE" id="PS00201">
    <property type="entry name" value="FLAVODOXIN"/>
    <property type="match status" value="1"/>
</dbReference>
<dbReference type="EMBL" id="QGGY01000003">
    <property type="protein sequence ID" value="PWJ77587.1"/>
    <property type="molecule type" value="Genomic_DNA"/>
</dbReference>
<comment type="function">
    <text evidence="7">Low-potential electron donor to a number of redox enzymes.</text>
</comment>
<gene>
    <name evidence="9" type="ORF">C7383_103434</name>
</gene>
<evidence type="ECO:0000256" key="3">
    <source>
        <dbReference type="ARBA" id="ARBA00022448"/>
    </source>
</evidence>
<evidence type="ECO:0000259" key="8">
    <source>
        <dbReference type="PROSITE" id="PS50902"/>
    </source>
</evidence>
<name>A0AB73T7L6_9FIRM</name>
<dbReference type="RefSeq" id="WP_109625675.1">
    <property type="nucleotide sequence ID" value="NZ_JANKBI010000002.1"/>
</dbReference>
<evidence type="ECO:0000313" key="9">
    <source>
        <dbReference type="EMBL" id="PWJ77587.1"/>
    </source>
</evidence>
<evidence type="ECO:0000313" key="10">
    <source>
        <dbReference type="Proteomes" id="UP000245412"/>
    </source>
</evidence>
<evidence type="ECO:0000256" key="4">
    <source>
        <dbReference type="ARBA" id="ARBA00022630"/>
    </source>
</evidence>
<protein>
    <recommendedName>
        <fullName evidence="7">Flavodoxin</fullName>
    </recommendedName>
</protein>
<dbReference type="PANTHER" id="PTHR43717:SF1">
    <property type="entry name" value="ANAEROBIC NITRIC OXIDE REDUCTASE FLAVORUBREDOXIN"/>
    <property type="match status" value="1"/>
</dbReference>
<dbReference type="PROSITE" id="PS50902">
    <property type="entry name" value="FLAVODOXIN_LIKE"/>
    <property type="match status" value="1"/>
</dbReference>
<dbReference type="InterPro" id="IPR010087">
    <property type="entry name" value="Flav_short"/>
</dbReference>
<sequence length="144" mass="15658">MSEIKIIYWSGTGNTEEMAKAVAAGIEKAGGAAEVTEISDASAKSLENDAVFALGCPAMGAEVLEEELMEPFMEELDHMLEGKKVGLFGSYGWGDGEWMRDWEERIKEHGAQLINNEGVICCEAPDQDALEQCERLGEALVKAE</sequence>
<dbReference type="GO" id="GO:0010181">
    <property type="term" value="F:FMN binding"/>
    <property type="evidence" value="ECO:0007669"/>
    <property type="project" value="UniProtKB-UniRule"/>
</dbReference>
<evidence type="ECO:0000256" key="2">
    <source>
        <dbReference type="ARBA" id="ARBA00005267"/>
    </source>
</evidence>
<comment type="caution">
    <text evidence="9">The sequence shown here is derived from an EMBL/GenBank/DDBJ whole genome shotgun (WGS) entry which is preliminary data.</text>
</comment>
<accession>A0AB73T7L6</accession>
<dbReference type="InterPro" id="IPR029039">
    <property type="entry name" value="Flavoprotein-like_sf"/>
</dbReference>
<dbReference type="AlphaFoldDB" id="A0AB73T7L6"/>
<proteinExistence type="inferred from homology"/>
<organism evidence="9 10">
    <name type="scientific">Murimonas intestini</name>
    <dbReference type="NCBI Taxonomy" id="1337051"/>
    <lineage>
        <taxon>Bacteria</taxon>
        <taxon>Bacillati</taxon>
        <taxon>Bacillota</taxon>
        <taxon>Clostridia</taxon>
        <taxon>Lachnospirales</taxon>
        <taxon>Lachnospiraceae</taxon>
        <taxon>Murimonas</taxon>
    </lineage>
</organism>
<dbReference type="InterPro" id="IPR008254">
    <property type="entry name" value="Flavodoxin/NO_synth"/>
</dbReference>
<evidence type="ECO:0000256" key="1">
    <source>
        <dbReference type="ARBA" id="ARBA00001917"/>
    </source>
</evidence>